<evidence type="ECO:0000313" key="1">
    <source>
        <dbReference type="EMBL" id="GAH28923.1"/>
    </source>
</evidence>
<name>X1G7C9_9ZZZZ</name>
<comment type="caution">
    <text evidence="1">The sequence shown here is derived from an EMBL/GenBank/DDBJ whole genome shotgun (WGS) entry which is preliminary data.</text>
</comment>
<organism evidence="1">
    <name type="scientific">marine sediment metagenome</name>
    <dbReference type="NCBI Taxonomy" id="412755"/>
    <lineage>
        <taxon>unclassified sequences</taxon>
        <taxon>metagenomes</taxon>
        <taxon>ecological metagenomes</taxon>
    </lineage>
</organism>
<reference evidence="1" key="1">
    <citation type="journal article" date="2014" name="Front. Microbiol.">
        <title>High frequency of phylogenetically diverse reductive dehalogenase-homologous genes in deep subseafloor sedimentary metagenomes.</title>
        <authorList>
            <person name="Kawai M."/>
            <person name="Futagami T."/>
            <person name="Toyoda A."/>
            <person name="Takaki Y."/>
            <person name="Nishi S."/>
            <person name="Hori S."/>
            <person name="Arai W."/>
            <person name="Tsubouchi T."/>
            <person name="Morono Y."/>
            <person name="Uchiyama I."/>
            <person name="Ito T."/>
            <person name="Fujiyama A."/>
            <person name="Inagaki F."/>
            <person name="Takami H."/>
        </authorList>
    </citation>
    <scope>NUCLEOTIDE SEQUENCE</scope>
    <source>
        <strain evidence="1">Expedition CK06-06</strain>
    </source>
</reference>
<feature type="non-terminal residue" evidence="1">
    <location>
        <position position="38"/>
    </location>
</feature>
<sequence length="38" mass="4427">MEADSSFEEKLEKTVELPALDFFKINFISFLVPLYVCL</sequence>
<dbReference type="EMBL" id="BARU01001082">
    <property type="protein sequence ID" value="GAH28923.1"/>
    <property type="molecule type" value="Genomic_DNA"/>
</dbReference>
<dbReference type="AlphaFoldDB" id="X1G7C9"/>
<protein>
    <submittedName>
        <fullName evidence="1">Uncharacterized protein</fullName>
    </submittedName>
</protein>
<gene>
    <name evidence="1" type="ORF">S03H2_03039</name>
</gene>
<accession>X1G7C9</accession>
<proteinExistence type="predicted"/>